<evidence type="ECO:0000256" key="5">
    <source>
        <dbReference type="ARBA" id="ARBA00022989"/>
    </source>
</evidence>
<feature type="transmembrane region" description="Helical" evidence="9">
    <location>
        <begin position="207"/>
        <end position="232"/>
    </location>
</feature>
<dbReference type="EMBL" id="MCGR01000102">
    <property type="protein sequence ID" value="ORY53992.1"/>
    <property type="molecule type" value="Genomic_DNA"/>
</dbReference>
<keyword evidence="5 9" id="KW-1133">Transmembrane helix</keyword>
<dbReference type="InterPro" id="IPR005828">
    <property type="entry name" value="MFS_sugar_transport-like"/>
</dbReference>
<dbReference type="OrthoDB" id="2580369at2759"/>
<comment type="catalytic activity">
    <reaction evidence="7">
        <text>myo-inositol(out) + H(+)(out) = myo-inositol(in) + H(+)(in)</text>
        <dbReference type="Rhea" id="RHEA:60364"/>
        <dbReference type="ChEBI" id="CHEBI:15378"/>
        <dbReference type="ChEBI" id="CHEBI:17268"/>
    </reaction>
</comment>
<evidence type="ECO:0000259" key="10">
    <source>
        <dbReference type="PROSITE" id="PS50850"/>
    </source>
</evidence>
<dbReference type="Gene3D" id="1.20.1250.20">
    <property type="entry name" value="MFS general substrate transporter like domains"/>
    <property type="match status" value="1"/>
</dbReference>
<accession>A0A1Y2D3Z0</accession>
<dbReference type="PRINTS" id="PR00171">
    <property type="entry name" value="SUGRTRNSPORT"/>
</dbReference>
<comment type="similarity">
    <text evidence="2 8">Belongs to the major facilitator superfamily. Sugar transporter (TC 2.A.1.1) family.</text>
</comment>
<feature type="transmembrane region" description="Helical" evidence="9">
    <location>
        <begin position="486"/>
        <end position="507"/>
    </location>
</feature>
<keyword evidence="6 9" id="KW-0472">Membrane</keyword>
<organism evidence="11 12">
    <name type="scientific">Leucosporidium creatinivorum</name>
    <dbReference type="NCBI Taxonomy" id="106004"/>
    <lineage>
        <taxon>Eukaryota</taxon>
        <taxon>Fungi</taxon>
        <taxon>Dikarya</taxon>
        <taxon>Basidiomycota</taxon>
        <taxon>Pucciniomycotina</taxon>
        <taxon>Microbotryomycetes</taxon>
        <taxon>Leucosporidiales</taxon>
        <taxon>Leucosporidium</taxon>
    </lineage>
</organism>
<dbReference type="PANTHER" id="PTHR48022">
    <property type="entry name" value="PLASTIDIC GLUCOSE TRANSPORTER 4"/>
    <property type="match status" value="1"/>
</dbReference>
<evidence type="ECO:0000313" key="12">
    <source>
        <dbReference type="Proteomes" id="UP000193467"/>
    </source>
</evidence>
<feature type="transmembrane region" description="Helical" evidence="9">
    <location>
        <begin position="140"/>
        <end position="162"/>
    </location>
</feature>
<keyword evidence="3 8" id="KW-0813">Transport</keyword>
<evidence type="ECO:0000256" key="2">
    <source>
        <dbReference type="ARBA" id="ARBA00010992"/>
    </source>
</evidence>
<dbReference type="GO" id="GO:0005351">
    <property type="term" value="F:carbohydrate:proton symporter activity"/>
    <property type="evidence" value="ECO:0007669"/>
    <property type="project" value="TreeGrafter"/>
</dbReference>
<gene>
    <name evidence="11" type="ORF">BCR35DRAFT_310495</name>
</gene>
<feature type="transmembrane region" description="Helical" evidence="9">
    <location>
        <begin position="358"/>
        <end position="379"/>
    </location>
</feature>
<evidence type="ECO:0000256" key="8">
    <source>
        <dbReference type="RuleBase" id="RU003346"/>
    </source>
</evidence>
<feature type="domain" description="Major facilitator superfamily (MFS) profile" evidence="10">
    <location>
        <begin position="44"/>
        <end position="511"/>
    </location>
</feature>
<evidence type="ECO:0000256" key="6">
    <source>
        <dbReference type="ARBA" id="ARBA00023136"/>
    </source>
</evidence>
<dbReference type="PROSITE" id="PS00216">
    <property type="entry name" value="SUGAR_TRANSPORT_1"/>
    <property type="match status" value="1"/>
</dbReference>
<dbReference type="InterPro" id="IPR036259">
    <property type="entry name" value="MFS_trans_sf"/>
</dbReference>
<comment type="caution">
    <text evidence="11">The sequence shown here is derived from an EMBL/GenBank/DDBJ whole genome shotgun (WGS) entry which is preliminary data.</text>
</comment>
<feature type="transmembrane region" description="Helical" evidence="9">
    <location>
        <begin position="116"/>
        <end position="134"/>
    </location>
</feature>
<keyword evidence="4 9" id="KW-0812">Transmembrane</keyword>
<dbReference type="FunFam" id="1.20.1250.20:FF:000026">
    <property type="entry name" value="MFS quinate transporter QutD"/>
    <property type="match status" value="1"/>
</dbReference>
<dbReference type="Pfam" id="PF00083">
    <property type="entry name" value="Sugar_tr"/>
    <property type="match status" value="1"/>
</dbReference>
<name>A0A1Y2D3Z0_9BASI</name>
<dbReference type="AlphaFoldDB" id="A0A1Y2D3Z0"/>
<dbReference type="GO" id="GO:0016020">
    <property type="term" value="C:membrane"/>
    <property type="evidence" value="ECO:0007669"/>
    <property type="project" value="UniProtKB-SubCell"/>
</dbReference>
<dbReference type="InterPro" id="IPR050360">
    <property type="entry name" value="MFS_Sugar_Transporters"/>
</dbReference>
<evidence type="ECO:0000256" key="9">
    <source>
        <dbReference type="SAM" id="Phobius"/>
    </source>
</evidence>
<comment type="subcellular location">
    <subcellularLocation>
        <location evidence="1">Membrane</location>
        <topology evidence="1">Multi-pass membrane protein</topology>
    </subcellularLocation>
</comment>
<dbReference type="InterPro" id="IPR020846">
    <property type="entry name" value="MFS_dom"/>
</dbReference>
<proteinExistence type="inferred from homology"/>
<feature type="transmembrane region" description="Helical" evidence="9">
    <location>
        <begin position="386"/>
        <end position="407"/>
    </location>
</feature>
<keyword evidence="12" id="KW-1185">Reference proteome</keyword>
<feature type="transmembrane region" description="Helical" evidence="9">
    <location>
        <begin position="419"/>
        <end position="446"/>
    </location>
</feature>
<dbReference type="InterPro" id="IPR005829">
    <property type="entry name" value="Sugar_transporter_CS"/>
</dbReference>
<feature type="transmembrane region" description="Helical" evidence="9">
    <location>
        <begin position="174"/>
        <end position="195"/>
    </location>
</feature>
<evidence type="ECO:0000256" key="1">
    <source>
        <dbReference type="ARBA" id="ARBA00004141"/>
    </source>
</evidence>
<evidence type="ECO:0000256" key="4">
    <source>
        <dbReference type="ARBA" id="ARBA00022692"/>
    </source>
</evidence>
<dbReference type="InterPro" id="IPR003663">
    <property type="entry name" value="Sugar/inositol_transpt"/>
</dbReference>
<dbReference type="SUPFAM" id="SSF103473">
    <property type="entry name" value="MFS general substrate transporter"/>
    <property type="match status" value="1"/>
</dbReference>
<sequence length="570" mass="62373">MADSKYSPETTMDVTLDELAQRRASLSGPSGLAGVIRQPRLLALAAVTTLGALCYGYEQGAYSQVLVMPSFTDDPAFARIANESDYKGWSVSLLGIGGWVGSLINGYTCDVLSRRWALFVGGIICLMGTAFTTAAQSPAWFFGGRFLIGWAVGGLSAAIPLYNSEISPPELRGTIVSIQQLAIVTGIMISFWIGYGTNYISETNSASWRVCLAIQGVPALLLCFLCVFYLPYTPRWLAGEGRFDEAVESLAWIRNRPIDDELIKIEMLEIRAEAAFEAEINAERYPWLVNSNKSAWVLKAQLQLLTFGRLFTTLHMFKRTATAGLMQFFQQMTGIDCIIYYAPTIFGGLGLSGNTTSLLASGVIGVVFVISTFPAIMVIDKIGRKPLLLIGSAWMGICLVLVAALVGSFEDDWKSNQNAAWACVVFIWLYVGGFGASWGPVSWTVISEIFPLSTRAHGTSLGASANWITNFVVSILVPIMLDSITYGTYIFFLAFLILGALWCIFLLPETRGKSLEEMDNVFGSGEGKADAERMYRIQTELLAANKLDILEDPSTRSAKVQQHSEKRDLV</sequence>
<dbReference type="PROSITE" id="PS50850">
    <property type="entry name" value="MFS"/>
    <property type="match status" value="1"/>
</dbReference>
<evidence type="ECO:0000256" key="3">
    <source>
        <dbReference type="ARBA" id="ARBA00022448"/>
    </source>
</evidence>
<protein>
    <submittedName>
        <fullName evidence="11">Hexose transport-related protein</fullName>
    </submittedName>
</protein>
<evidence type="ECO:0000256" key="7">
    <source>
        <dbReference type="ARBA" id="ARBA00049119"/>
    </source>
</evidence>
<feature type="transmembrane region" description="Helical" evidence="9">
    <location>
        <begin position="458"/>
        <end position="480"/>
    </location>
</feature>
<dbReference type="InParanoid" id="A0A1Y2D3Z0"/>
<dbReference type="PANTHER" id="PTHR48022:SF2">
    <property type="entry name" value="PLASTIDIC GLUCOSE TRANSPORTER 4"/>
    <property type="match status" value="1"/>
</dbReference>
<dbReference type="Proteomes" id="UP000193467">
    <property type="component" value="Unassembled WGS sequence"/>
</dbReference>
<dbReference type="NCBIfam" id="TIGR00879">
    <property type="entry name" value="SP"/>
    <property type="match status" value="1"/>
</dbReference>
<evidence type="ECO:0000313" key="11">
    <source>
        <dbReference type="EMBL" id="ORY53992.1"/>
    </source>
</evidence>
<reference evidence="11 12" key="1">
    <citation type="submission" date="2016-07" db="EMBL/GenBank/DDBJ databases">
        <title>Pervasive Adenine N6-methylation of Active Genes in Fungi.</title>
        <authorList>
            <consortium name="DOE Joint Genome Institute"/>
            <person name="Mondo S.J."/>
            <person name="Dannebaum R.O."/>
            <person name="Kuo R.C."/>
            <person name="Labutti K."/>
            <person name="Haridas S."/>
            <person name="Kuo A."/>
            <person name="Salamov A."/>
            <person name="Ahrendt S.R."/>
            <person name="Lipzen A."/>
            <person name="Sullivan W."/>
            <person name="Andreopoulos W.B."/>
            <person name="Clum A."/>
            <person name="Lindquist E."/>
            <person name="Daum C."/>
            <person name="Ramamoorthy G.K."/>
            <person name="Gryganskyi A."/>
            <person name="Culley D."/>
            <person name="Magnuson J.K."/>
            <person name="James T.Y."/>
            <person name="O'Malley M.A."/>
            <person name="Stajich J.E."/>
            <person name="Spatafora J.W."/>
            <person name="Visel A."/>
            <person name="Grigoriev I.V."/>
        </authorList>
    </citation>
    <scope>NUCLEOTIDE SEQUENCE [LARGE SCALE GENOMIC DNA]</scope>
    <source>
        <strain evidence="11 12">62-1032</strain>
    </source>
</reference>